<sequence>MALRLNIGLDKASTTSPMMGGLENNASLSPAEWEAEESLPLMADGMRLTQVLSAAGHGPKAYRGGPREPGAASLVRATGRDSELVDAPIYFEIVAEVPQGPEQGVI</sequence>
<dbReference type="Proteomes" id="UP000006038">
    <property type="component" value="Unassembled WGS sequence"/>
</dbReference>
<protein>
    <submittedName>
        <fullName evidence="1">Uncharacterized protein</fullName>
    </submittedName>
</protein>
<dbReference type="Gramene" id="OB0041G10110.1">
    <property type="protein sequence ID" value="OB0041G10110.1"/>
    <property type="gene ID" value="OB0041G10110"/>
</dbReference>
<proteinExistence type="predicted"/>
<organism evidence="1">
    <name type="scientific">Oryza brachyantha</name>
    <name type="common">malo sina</name>
    <dbReference type="NCBI Taxonomy" id="4533"/>
    <lineage>
        <taxon>Eukaryota</taxon>
        <taxon>Viridiplantae</taxon>
        <taxon>Streptophyta</taxon>
        <taxon>Embryophyta</taxon>
        <taxon>Tracheophyta</taxon>
        <taxon>Spermatophyta</taxon>
        <taxon>Magnoliopsida</taxon>
        <taxon>Liliopsida</taxon>
        <taxon>Poales</taxon>
        <taxon>Poaceae</taxon>
        <taxon>BOP clade</taxon>
        <taxon>Oryzoideae</taxon>
        <taxon>Oryzeae</taxon>
        <taxon>Oryzinae</taxon>
        <taxon>Oryza</taxon>
    </lineage>
</organism>
<evidence type="ECO:0000313" key="2">
    <source>
        <dbReference type="Proteomes" id="UP000006038"/>
    </source>
</evidence>
<reference evidence="1" key="1">
    <citation type="submission" date="2015-06" db="UniProtKB">
        <authorList>
            <consortium name="EnsemblPlants"/>
        </authorList>
    </citation>
    <scope>IDENTIFICATION</scope>
</reference>
<name>J3KU55_ORYBR</name>
<keyword evidence="2" id="KW-1185">Reference proteome</keyword>
<dbReference type="HOGENOM" id="CLU_2227317_0_0_1"/>
<dbReference type="EnsemblPlants" id="OB0041G10110.1">
    <property type="protein sequence ID" value="OB0041G10110.1"/>
    <property type="gene ID" value="OB0041G10110"/>
</dbReference>
<accession>J3KU55</accession>
<evidence type="ECO:0000313" key="1">
    <source>
        <dbReference type="EnsemblPlants" id="OB0041G10110.1"/>
    </source>
</evidence>
<dbReference type="AlphaFoldDB" id="J3KU55"/>